<dbReference type="OMA" id="ELERVHY"/>
<dbReference type="WBParaSite" id="NBR_0000665401-mRNA-1">
    <property type="protein sequence ID" value="NBR_0000665401-mRNA-1"/>
    <property type="gene ID" value="NBR_0000665401"/>
</dbReference>
<feature type="signal peptide" evidence="1">
    <location>
        <begin position="1"/>
        <end position="16"/>
    </location>
</feature>
<protein>
    <submittedName>
        <fullName evidence="4">Ephrin RBD domain-containing protein</fullName>
    </submittedName>
</protein>
<proteinExistence type="predicted"/>
<name>A0A0N4XV57_NIPBR</name>
<keyword evidence="1" id="KW-0732">Signal</keyword>
<dbReference type="PANTHER" id="PTHR35182:SF9">
    <property type="entry name" value="TRANSTHYRETIN-RELATED FAMILY DOMAIN"/>
    <property type="match status" value="1"/>
</dbReference>
<evidence type="ECO:0000313" key="3">
    <source>
        <dbReference type="Proteomes" id="UP000271162"/>
    </source>
</evidence>
<dbReference type="EMBL" id="UYSL01019819">
    <property type="protein sequence ID" value="VDL70244.1"/>
    <property type="molecule type" value="Genomic_DNA"/>
</dbReference>
<accession>A0A0N4XV57</accession>
<feature type="chain" id="PRO_5043124887" evidence="1">
    <location>
        <begin position="17"/>
        <end position="132"/>
    </location>
</feature>
<evidence type="ECO:0000313" key="2">
    <source>
        <dbReference type="EMBL" id="VDL70244.1"/>
    </source>
</evidence>
<evidence type="ECO:0000256" key="1">
    <source>
        <dbReference type="SAM" id="SignalP"/>
    </source>
</evidence>
<organism evidence="4">
    <name type="scientific">Nippostrongylus brasiliensis</name>
    <name type="common">Rat hookworm</name>
    <dbReference type="NCBI Taxonomy" id="27835"/>
    <lineage>
        <taxon>Eukaryota</taxon>
        <taxon>Metazoa</taxon>
        <taxon>Ecdysozoa</taxon>
        <taxon>Nematoda</taxon>
        <taxon>Chromadorea</taxon>
        <taxon>Rhabditida</taxon>
        <taxon>Rhabditina</taxon>
        <taxon>Rhabditomorpha</taxon>
        <taxon>Strongyloidea</taxon>
        <taxon>Heligmosomidae</taxon>
        <taxon>Nippostrongylus</taxon>
    </lineage>
</organism>
<reference evidence="2 3" key="2">
    <citation type="submission" date="2018-11" db="EMBL/GenBank/DDBJ databases">
        <authorList>
            <consortium name="Pathogen Informatics"/>
        </authorList>
    </citation>
    <scope>NUCLEOTIDE SEQUENCE [LARGE SCALE GENOMIC DNA]</scope>
</reference>
<evidence type="ECO:0000313" key="4">
    <source>
        <dbReference type="WBParaSite" id="NBR_0000665401-mRNA-1"/>
    </source>
</evidence>
<gene>
    <name evidence="2" type="ORF">NBR_LOCUS6655</name>
</gene>
<sequence length="132" mass="14993">MINPSLLLLFVGVSYAAVMIYQAKEGDRVALDLGPNIVTWGRQRGSNDVEYIRYCEPDEKKAWCNQFVDEKNTPTSPESKASVFQNGTLVINPFRASDVGDYFSPDEMERIHYNSDGTYWSTPRSRISVVME</sequence>
<dbReference type="PANTHER" id="PTHR35182">
    <property type="entry name" value="PROTEIN CBG13762"/>
    <property type="match status" value="1"/>
</dbReference>
<dbReference type="Proteomes" id="UP000271162">
    <property type="component" value="Unassembled WGS sequence"/>
</dbReference>
<keyword evidence="3" id="KW-1185">Reference proteome</keyword>
<dbReference type="AlphaFoldDB" id="A0A0N4XV57"/>
<reference evidence="4" key="1">
    <citation type="submission" date="2017-02" db="UniProtKB">
        <authorList>
            <consortium name="WormBaseParasite"/>
        </authorList>
    </citation>
    <scope>IDENTIFICATION</scope>
</reference>